<evidence type="ECO:0000259" key="1">
    <source>
        <dbReference type="Pfam" id="PF14230"/>
    </source>
</evidence>
<proteinExistence type="predicted"/>
<accession>W5W460</accession>
<name>W5W460_9PSEU</name>
<evidence type="ECO:0000313" key="2">
    <source>
        <dbReference type="EMBL" id="AHH96028.1"/>
    </source>
</evidence>
<dbReference type="InterPro" id="IPR025637">
    <property type="entry name" value="DUF4333"/>
</dbReference>
<dbReference type="EMBL" id="CP007155">
    <property type="protein sequence ID" value="AHH96028.1"/>
    <property type="molecule type" value="Genomic_DNA"/>
</dbReference>
<evidence type="ECO:0000313" key="3">
    <source>
        <dbReference type="Proteomes" id="UP000019225"/>
    </source>
</evidence>
<reference evidence="2 3" key="1">
    <citation type="journal article" date="2014" name="BMC Genomics">
        <title>Complete genome sequence of producer of the glycopeptide antibiotic Aculeximycin Kutzneria albida DSM 43870T, a representative of minor genus of Pseudonocardiaceae.</title>
        <authorList>
            <person name="Rebets Y."/>
            <person name="Tokovenko B."/>
            <person name="Lushchyk I."/>
            <person name="Ruckert C."/>
            <person name="Zaburannyi N."/>
            <person name="Bechthold A."/>
            <person name="Kalinowski J."/>
            <person name="Luzhetskyy A."/>
        </authorList>
    </citation>
    <scope>NUCLEOTIDE SEQUENCE [LARGE SCALE GENOMIC DNA]</scope>
    <source>
        <strain evidence="2">DSM 43870</strain>
    </source>
</reference>
<organism evidence="2 3">
    <name type="scientific">Kutzneria albida DSM 43870</name>
    <dbReference type="NCBI Taxonomy" id="1449976"/>
    <lineage>
        <taxon>Bacteria</taxon>
        <taxon>Bacillati</taxon>
        <taxon>Actinomycetota</taxon>
        <taxon>Actinomycetes</taxon>
        <taxon>Pseudonocardiales</taxon>
        <taxon>Pseudonocardiaceae</taxon>
        <taxon>Kutzneria</taxon>
    </lineage>
</organism>
<keyword evidence="3" id="KW-1185">Reference proteome</keyword>
<dbReference type="AlphaFoldDB" id="W5W460"/>
<dbReference type="HOGENOM" id="CLU_2167627_0_0_11"/>
<dbReference type="Proteomes" id="UP000019225">
    <property type="component" value="Chromosome"/>
</dbReference>
<protein>
    <submittedName>
        <fullName evidence="2">Putative secreted protein</fullName>
    </submittedName>
</protein>
<dbReference type="KEGG" id="kal:KALB_2660"/>
<gene>
    <name evidence="2" type="ORF">KALB_2660</name>
</gene>
<feature type="domain" description="DUF4333" evidence="1">
    <location>
        <begin position="30"/>
        <end position="90"/>
    </location>
</feature>
<dbReference type="Pfam" id="PF14230">
    <property type="entry name" value="DUF4333"/>
    <property type="match status" value="1"/>
</dbReference>
<sequence>MIGLSVAAVLAMGGVAGVFLSGPSTEATANTADGKVTRATVEQTLGDKLSTFDGRRPDHVTCAGDLSALPGTQLNCTATYPGDSADRLVVSPTGSRDGQIRYDFVVLANG</sequence>